<dbReference type="AlphaFoldDB" id="A0A0R3PUY4"/>
<dbReference type="OMA" id="DEWYFAG"/>
<reference evidence="1" key="1">
    <citation type="submission" date="2017-02" db="UniProtKB">
        <authorList>
            <consortium name="WormBaseParasite"/>
        </authorList>
    </citation>
    <scope>IDENTIFICATION</scope>
</reference>
<protein>
    <submittedName>
        <fullName evidence="1">Fibronectin type-III domain-containing protein</fullName>
    </submittedName>
</protein>
<sequence>LYDGLPIVFLITALHKQLKSALTCLRQKYKRALFSALVMPMPSSFTSEYLDAHTLRLEIPPHPAGFAYVFEYATVSTKADEWYFAGASTNPAVTFTILDPCRDYKFRVIAVIRSSHPTDHFVIYSQKAIPVQLPQFALASDQIIAEPPTFNASTDTLKVYVRWTLPRGFSDADIYGYESPALYPLQCRTPEDELPQPRIEIVRSGGRLVVSLPSTVLEARCRLWVEVHMLPRCVRLEPFNIQKNIEIDCDRSAELEICTKSVLFSFHHHWVVYFFRLSVPSTC</sequence>
<name>A0A0R3PUY4_ANGCS</name>
<proteinExistence type="predicted"/>
<organism evidence="1">
    <name type="scientific">Angiostrongylus costaricensis</name>
    <name type="common">Nematode worm</name>
    <dbReference type="NCBI Taxonomy" id="334426"/>
    <lineage>
        <taxon>Eukaryota</taxon>
        <taxon>Metazoa</taxon>
        <taxon>Ecdysozoa</taxon>
        <taxon>Nematoda</taxon>
        <taxon>Chromadorea</taxon>
        <taxon>Rhabditida</taxon>
        <taxon>Rhabditina</taxon>
        <taxon>Rhabditomorpha</taxon>
        <taxon>Strongyloidea</taxon>
        <taxon>Metastrongylidae</taxon>
        <taxon>Angiostrongylus</taxon>
    </lineage>
</organism>
<evidence type="ECO:0000313" key="1">
    <source>
        <dbReference type="WBParaSite" id="ACOC_0000977501-mRNA-1"/>
    </source>
</evidence>
<dbReference type="WBParaSite" id="ACOC_0000977501-mRNA-1">
    <property type="protein sequence ID" value="ACOC_0000977501-mRNA-1"/>
    <property type="gene ID" value="ACOC_0000977501"/>
</dbReference>
<accession>A0A0R3PUY4</accession>